<protein>
    <submittedName>
        <fullName evidence="2">Uncharacterized protein</fullName>
    </submittedName>
</protein>
<name>A0A5J9W0M5_9POAL</name>
<keyword evidence="3" id="KW-1185">Reference proteome</keyword>
<feature type="compositionally biased region" description="Basic and acidic residues" evidence="1">
    <location>
        <begin position="14"/>
        <end position="33"/>
    </location>
</feature>
<dbReference type="Gramene" id="TVU41491">
    <property type="protein sequence ID" value="TVU41491"/>
    <property type="gene ID" value="EJB05_15017"/>
</dbReference>
<evidence type="ECO:0000313" key="3">
    <source>
        <dbReference type="Proteomes" id="UP000324897"/>
    </source>
</evidence>
<organism evidence="2 3">
    <name type="scientific">Eragrostis curvula</name>
    <name type="common">weeping love grass</name>
    <dbReference type="NCBI Taxonomy" id="38414"/>
    <lineage>
        <taxon>Eukaryota</taxon>
        <taxon>Viridiplantae</taxon>
        <taxon>Streptophyta</taxon>
        <taxon>Embryophyta</taxon>
        <taxon>Tracheophyta</taxon>
        <taxon>Spermatophyta</taxon>
        <taxon>Magnoliopsida</taxon>
        <taxon>Liliopsida</taxon>
        <taxon>Poales</taxon>
        <taxon>Poaceae</taxon>
        <taxon>PACMAD clade</taxon>
        <taxon>Chloridoideae</taxon>
        <taxon>Eragrostideae</taxon>
        <taxon>Eragrostidinae</taxon>
        <taxon>Eragrostis</taxon>
    </lineage>
</organism>
<dbReference type="EMBL" id="RWGY01000007">
    <property type="protein sequence ID" value="TVU41491.1"/>
    <property type="molecule type" value="Genomic_DNA"/>
</dbReference>
<evidence type="ECO:0000256" key="1">
    <source>
        <dbReference type="SAM" id="MobiDB-lite"/>
    </source>
</evidence>
<feature type="region of interest" description="Disordered" evidence="1">
    <location>
        <begin position="1"/>
        <end position="58"/>
    </location>
</feature>
<proteinExistence type="predicted"/>
<evidence type="ECO:0000313" key="2">
    <source>
        <dbReference type="EMBL" id="TVU41491.1"/>
    </source>
</evidence>
<dbReference type="AlphaFoldDB" id="A0A5J9W0M5"/>
<sequence length="204" mass="22620">MRDAMMQTMPRQKRYTEPLTDDKRVPASRDASPDRQTSPEGVHALRFSRAAPPRRRARTAARCGQAPGVLGFRLEDRERVALLRELYELDALPGHLEPRHVVPDPVDQHVAVAGGDKQWRDGRSTASSVGLSSPIGLAAGCSLSLCRQHYRHIFFFFFFEPTTGTSGCTTQASSPGHDISDAVRCSPLEIRTQIVTVLIFELKP</sequence>
<comment type="caution">
    <text evidence="2">The sequence shown here is derived from an EMBL/GenBank/DDBJ whole genome shotgun (WGS) entry which is preliminary data.</text>
</comment>
<gene>
    <name evidence="2" type="ORF">EJB05_15017</name>
</gene>
<accession>A0A5J9W0M5</accession>
<reference evidence="2 3" key="1">
    <citation type="journal article" date="2019" name="Sci. Rep.">
        <title>A high-quality genome of Eragrostis curvula grass provides insights into Poaceae evolution and supports new strategies to enhance forage quality.</title>
        <authorList>
            <person name="Carballo J."/>
            <person name="Santos B.A.C.M."/>
            <person name="Zappacosta D."/>
            <person name="Garbus I."/>
            <person name="Selva J.P."/>
            <person name="Gallo C.A."/>
            <person name="Diaz A."/>
            <person name="Albertini E."/>
            <person name="Caccamo M."/>
            <person name="Echenique V."/>
        </authorList>
    </citation>
    <scope>NUCLEOTIDE SEQUENCE [LARGE SCALE GENOMIC DNA]</scope>
    <source>
        <strain evidence="3">cv. Victoria</strain>
        <tissue evidence="2">Leaf</tissue>
    </source>
</reference>
<dbReference type="Proteomes" id="UP000324897">
    <property type="component" value="Chromosome 4"/>
</dbReference>